<evidence type="ECO:0000313" key="3">
    <source>
        <dbReference type="Proteomes" id="UP000184221"/>
    </source>
</evidence>
<name>A0A1M5Y4F8_9RHOB</name>
<keyword evidence="3" id="KW-1185">Reference proteome</keyword>
<reference evidence="2 3" key="1">
    <citation type="submission" date="2016-11" db="EMBL/GenBank/DDBJ databases">
        <authorList>
            <person name="Jaros S."/>
            <person name="Januszkiewicz K."/>
            <person name="Wedrychowicz H."/>
        </authorList>
    </citation>
    <scope>NUCLEOTIDE SEQUENCE [LARGE SCALE GENOMIC DNA]</scope>
    <source>
        <strain evidence="2 3">DSM 29431</strain>
    </source>
</reference>
<protein>
    <submittedName>
        <fullName evidence="2">Uncharacterized protein</fullName>
    </submittedName>
</protein>
<dbReference type="Proteomes" id="UP000184221">
    <property type="component" value="Unassembled WGS sequence"/>
</dbReference>
<dbReference type="EMBL" id="FQXC01000011">
    <property type="protein sequence ID" value="SHI06688.1"/>
    <property type="molecule type" value="Genomic_DNA"/>
</dbReference>
<accession>A0A1M5Y4F8</accession>
<evidence type="ECO:0000256" key="1">
    <source>
        <dbReference type="SAM" id="SignalP"/>
    </source>
</evidence>
<proteinExistence type="predicted"/>
<organism evidence="2 3">
    <name type="scientific">Marivita hallyeonensis</name>
    <dbReference type="NCBI Taxonomy" id="996342"/>
    <lineage>
        <taxon>Bacteria</taxon>
        <taxon>Pseudomonadati</taxon>
        <taxon>Pseudomonadota</taxon>
        <taxon>Alphaproteobacteria</taxon>
        <taxon>Rhodobacterales</taxon>
        <taxon>Roseobacteraceae</taxon>
        <taxon>Marivita</taxon>
    </lineage>
</organism>
<keyword evidence="1" id="KW-0732">Signal</keyword>
<dbReference type="RefSeq" id="WP_072780156.1">
    <property type="nucleotide sequence ID" value="NZ_FQXC01000011.1"/>
</dbReference>
<feature type="signal peptide" evidence="1">
    <location>
        <begin position="1"/>
        <end position="19"/>
    </location>
</feature>
<feature type="chain" id="PRO_5013155503" evidence="1">
    <location>
        <begin position="20"/>
        <end position="210"/>
    </location>
</feature>
<sequence length="210" mass="22582">MKRLVTLTALALLPTMGHAACSGDLTDLGSLNVFTTATSEAVIGGIGANQCGIEVTDFCEGDRCLVFYSGLSGYIDIRRLVSGTFDPPPAEFVYTVSDAQGTVTFMGREQPFGMDDDTRPLRVVPAADHVMLYLPAPLTSPVRMTSTGSSGWEGTLPDWAGLPIPVSLYLDQLSAPQARMELFADSDMVKMNVMLFLDRDGGPELKPREP</sequence>
<dbReference type="STRING" id="996342.SAMN05443551_0059"/>
<gene>
    <name evidence="2" type="ORF">SAMN05443551_0059</name>
</gene>
<dbReference type="AlphaFoldDB" id="A0A1M5Y4F8"/>
<evidence type="ECO:0000313" key="2">
    <source>
        <dbReference type="EMBL" id="SHI06688.1"/>
    </source>
</evidence>